<dbReference type="EMBL" id="MNQH01000049">
    <property type="protein sequence ID" value="OKY92981.1"/>
    <property type="molecule type" value="Genomic_DNA"/>
</dbReference>
<organism evidence="1 2">
    <name type="scientific">Alistipes putredinis</name>
    <dbReference type="NCBI Taxonomy" id="28117"/>
    <lineage>
        <taxon>Bacteria</taxon>
        <taxon>Pseudomonadati</taxon>
        <taxon>Bacteroidota</taxon>
        <taxon>Bacteroidia</taxon>
        <taxon>Bacteroidales</taxon>
        <taxon>Rikenellaceae</taxon>
        <taxon>Alistipes</taxon>
    </lineage>
</organism>
<dbReference type="Proteomes" id="UP000187417">
    <property type="component" value="Unassembled WGS sequence"/>
</dbReference>
<gene>
    <name evidence="1" type="ORF">BHV66_10490</name>
</gene>
<sequence length="95" mass="10977">MNHEPLDRLHLQQIAAAYAAGYRMARAELADDTKYYTLTQCYRKFGRGTVDRWATEGLIEIIKDGTRNSKCRVLAERIELVASQSNRASWFDNHE</sequence>
<protein>
    <submittedName>
        <fullName evidence="1">Uncharacterized protein</fullName>
    </submittedName>
</protein>
<accession>A0A1Q6F287</accession>
<dbReference type="RefSeq" id="WP_022460579.1">
    <property type="nucleotide sequence ID" value="NZ_BAAFLA010000007.1"/>
</dbReference>
<proteinExistence type="predicted"/>
<evidence type="ECO:0000313" key="2">
    <source>
        <dbReference type="Proteomes" id="UP000187417"/>
    </source>
</evidence>
<name>A0A1Q6F287_9BACT</name>
<dbReference type="STRING" id="28117.BHV66_10490"/>
<dbReference type="AlphaFoldDB" id="A0A1Q6F287"/>
<evidence type="ECO:0000313" key="1">
    <source>
        <dbReference type="EMBL" id="OKY92981.1"/>
    </source>
</evidence>
<reference evidence="1 2" key="1">
    <citation type="journal article" date="2016" name="Nat. Biotechnol.">
        <title>Measurement of bacterial replication rates in microbial communities.</title>
        <authorList>
            <person name="Brown C.T."/>
            <person name="Olm M.R."/>
            <person name="Thomas B.C."/>
            <person name="Banfield J.F."/>
        </authorList>
    </citation>
    <scope>NUCLEOTIDE SEQUENCE [LARGE SCALE GENOMIC DNA]</scope>
    <source>
        <strain evidence="1">CAG:67_53_122</strain>
    </source>
</reference>
<comment type="caution">
    <text evidence="1">The sequence shown here is derived from an EMBL/GenBank/DDBJ whole genome shotgun (WGS) entry which is preliminary data.</text>
</comment>